<gene>
    <name evidence="2" type="ORF">CSEC_1052</name>
</gene>
<dbReference type="EMBL" id="CCEJ010000004">
    <property type="protein sequence ID" value="CDR33878.1"/>
    <property type="molecule type" value="Genomic_DNA"/>
</dbReference>
<organism evidence="2 3">
    <name type="scientific">Candidatus Criblamydia sequanensis CRIB-18</name>
    <dbReference type="NCBI Taxonomy" id="1437425"/>
    <lineage>
        <taxon>Bacteria</taxon>
        <taxon>Pseudomonadati</taxon>
        <taxon>Chlamydiota</taxon>
        <taxon>Chlamydiia</taxon>
        <taxon>Parachlamydiales</taxon>
        <taxon>Candidatus Criblamydiaceae</taxon>
        <taxon>Candidatus Criblamydia</taxon>
    </lineage>
</organism>
<evidence type="ECO:0000313" key="3">
    <source>
        <dbReference type="Proteomes" id="UP000031552"/>
    </source>
</evidence>
<keyword evidence="1" id="KW-0472">Membrane</keyword>
<proteinExistence type="predicted"/>
<evidence type="ECO:0000313" key="2">
    <source>
        <dbReference type="EMBL" id="CDR33878.1"/>
    </source>
</evidence>
<reference evidence="2" key="2">
    <citation type="submission" date="2014-09" db="EMBL/GenBank/DDBJ databases">
        <title>Criblamydia sequanensis harbors a mega-plasmid encoding arsenite resistance.</title>
        <authorList>
            <person name="Bertelli C."/>
            <person name="Goesmann A."/>
            <person name="Greub G."/>
        </authorList>
    </citation>
    <scope>NUCLEOTIDE SEQUENCE [LARGE SCALE GENOMIC DNA]</scope>
    <source>
        <strain evidence="2">CRIB-18</strain>
    </source>
</reference>
<dbReference type="Proteomes" id="UP000031552">
    <property type="component" value="Unassembled WGS sequence"/>
</dbReference>
<protein>
    <submittedName>
        <fullName evidence="2">Conserved putative membrane protein</fullName>
    </submittedName>
</protein>
<comment type="caution">
    <text evidence="2">The sequence shown here is derived from an EMBL/GenBank/DDBJ whole genome shotgun (WGS) entry which is preliminary data.</text>
</comment>
<feature type="transmembrane region" description="Helical" evidence="1">
    <location>
        <begin position="54"/>
        <end position="73"/>
    </location>
</feature>
<keyword evidence="1" id="KW-0812">Transmembrane</keyword>
<reference evidence="2" key="1">
    <citation type="submission" date="2013-12" db="EMBL/GenBank/DDBJ databases">
        <authorList>
            <person name="Linke B."/>
        </authorList>
    </citation>
    <scope>NUCLEOTIDE SEQUENCE [LARGE SCALE GENOMIC DNA]</scope>
    <source>
        <strain evidence="2">CRIB-18</strain>
    </source>
</reference>
<feature type="transmembrane region" description="Helical" evidence="1">
    <location>
        <begin position="20"/>
        <end position="42"/>
    </location>
</feature>
<name>A0A090D1Y2_9BACT</name>
<dbReference type="eggNOG" id="ENOG50334ES">
    <property type="taxonomic scope" value="Bacteria"/>
</dbReference>
<accession>A0A090D1Y2</accession>
<feature type="transmembrane region" description="Helical" evidence="1">
    <location>
        <begin position="79"/>
        <end position="98"/>
    </location>
</feature>
<keyword evidence="3" id="KW-1185">Reference proteome</keyword>
<evidence type="ECO:0000256" key="1">
    <source>
        <dbReference type="SAM" id="Phobius"/>
    </source>
</evidence>
<sequence length="109" mass="12682">MSNWILSKNKADALSNGIFLIALGLLFFFNAWWPGIILAIWALLAVRQYFTGRYYDLFLTTLILLVLFFSVLFRIDLNVLTPILFIIGGIYIVFREFFYGDDKNENKEA</sequence>
<dbReference type="AlphaFoldDB" id="A0A090D1Y2"/>
<dbReference type="STRING" id="1437425.CSEC_1052"/>
<keyword evidence="1" id="KW-1133">Transmembrane helix</keyword>
<dbReference type="RefSeq" id="WP_053331805.1">
    <property type="nucleotide sequence ID" value="NZ_CCEJ010000004.1"/>
</dbReference>
<dbReference type="OrthoDB" id="21658at2"/>